<evidence type="ECO:0000256" key="1">
    <source>
        <dbReference type="SAM" id="MobiDB-lite"/>
    </source>
</evidence>
<sequence length="218" mass="23414">MTTESEADTLELPPVPEFGTGRPRWAAQRIHPRRLARGHLTQWARLRAWTIAADHPARGAAVARRTAGLAFTALLAWRTGHQQPQLLALAAGAYTVTAWRAGRPVPPTPPTEEELRRRVVLGVQHLIGDDPAVFLRDVYDAFRARPAAAHLDDARLRAVLLDCGITIHRSVRVSPTKTGNSGIKAADITALLSPTPVDAPSEAVDAGQPPTEGGVDPA</sequence>
<keyword evidence="3" id="KW-1185">Reference proteome</keyword>
<dbReference type="RefSeq" id="WP_326593832.1">
    <property type="nucleotide sequence ID" value="NZ_CP109114.1"/>
</dbReference>
<evidence type="ECO:0000313" key="3">
    <source>
        <dbReference type="Proteomes" id="UP001330827"/>
    </source>
</evidence>
<organism evidence="2 3">
    <name type="scientific">Streptomyces brevispora</name>
    <dbReference type="NCBI Taxonomy" id="887462"/>
    <lineage>
        <taxon>Bacteria</taxon>
        <taxon>Bacillati</taxon>
        <taxon>Actinomycetota</taxon>
        <taxon>Actinomycetes</taxon>
        <taxon>Kitasatosporales</taxon>
        <taxon>Streptomycetaceae</taxon>
        <taxon>Streptomyces</taxon>
    </lineage>
</organism>
<dbReference type="Proteomes" id="UP001330827">
    <property type="component" value="Chromosome"/>
</dbReference>
<evidence type="ECO:0000313" key="2">
    <source>
        <dbReference type="EMBL" id="WSC14918.1"/>
    </source>
</evidence>
<feature type="region of interest" description="Disordered" evidence="1">
    <location>
        <begin position="1"/>
        <end position="22"/>
    </location>
</feature>
<feature type="region of interest" description="Disordered" evidence="1">
    <location>
        <begin position="195"/>
        <end position="218"/>
    </location>
</feature>
<proteinExistence type="predicted"/>
<accession>A0ABZ1G4U8</accession>
<dbReference type="EMBL" id="CP109114">
    <property type="protein sequence ID" value="WSC14918.1"/>
    <property type="molecule type" value="Genomic_DNA"/>
</dbReference>
<gene>
    <name evidence="2" type="ORF">OIE64_20140</name>
</gene>
<protein>
    <submittedName>
        <fullName evidence="2">Uncharacterized protein</fullName>
    </submittedName>
</protein>
<reference evidence="2 3" key="1">
    <citation type="submission" date="2022-10" db="EMBL/GenBank/DDBJ databases">
        <title>The complete genomes of actinobacterial strains from the NBC collection.</title>
        <authorList>
            <person name="Joergensen T.S."/>
            <person name="Alvarez Arevalo M."/>
            <person name="Sterndorff E.B."/>
            <person name="Faurdal D."/>
            <person name="Vuksanovic O."/>
            <person name="Mourched A.-S."/>
            <person name="Charusanti P."/>
            <person name="Shaw S."/>
            <person name="Blin K."/>
            <person name="Weber T."/>
        </authorList>
    </citation>
    <scope>NUCLEOTIDE SEQUENCE [LARGE SCALE GENOMIC DNA]</scope>
    <source>
        <strain evidence="2 3">NBC 01769</strain>
    </source>
</reference>
<name>A0ABZ1G4U8_9ACTN</name>